<dbReference type="PIRSF" id="PIRSF006241">
    <property type="entry name" value="HyI"/>
    <property type="match status" value="1"/>
</dbReference>
<evidence type="ECO:0000259" key="4">
    <source>
        <dbReference type="Pfam" id="PF01261"/>
    </source>
</evidence>
<sequence>MRLSACLEMLFVPESADFLPRIALAHEAGFRHFEFWRWTNKSIEGIEAMLESTGMSVAGLLAEPTIPLTDRDNHERFLAGLDQGIAIASRLGAPMLIAQAGNGLEGESREAQADALVDCLRAAADRLAGTGIVLALEPLNTRLDHPGHFLFSTTEGLDLVDRVGRPEIRLLYDIYHSAMMGERMEEVLAGRIDRIAHVHLADAPGRHEPGSGEIDWRAALAFLDSAGYGGLVGLEYRPTGSTIESLRPFLPTPAPAA</sequence>
<evidence type="ECO:0000313" key="5">
    <source>
        <dbReference type="EMBL" id="RUT31400.1"/>
    </source>
</evidence>
<dbReference type="AlphaFoldDB" id="A0A433XBJ6"/>
<dbReference type="Gene3D" id="3.20.20.150">
    <property type="entry name" value="Divalent-metal-dependent TIM barrel enzymes"/>
    <property type="match status" value="1"/>
</dbReference>
<dbReference type="InterPro" id="IPR026040">
    <property type="entry name" value="HyI-like"/>
</dbReference>
<evidence type="ECO:0000256" key="1">
    <source>
        <dbReference type="ARBA" id="ARBA00023235"/>
    </source>
</evidence>
<comment type="similarity">
    <text evidence="2">Belongs to the hyi family.</text>
</comment>
<feature type="active site" description="Proton donor/acceptor" evidence="3">
    <location>
        <position position="235"/>
    </location>
</feature>
<dbReference type="InterPro" id="IPR013022">
    <property type="entry name" value="Xyl_isomerase-like_TIM-brl"/>
</dbReference>
<dbReference type="SUPFAM" id="SSF51658">
    <property type="entry name" value="Xylose isomerase-like"/>
    <property type="match status" value="1"/>
</dbReference>
<feature type="domain" description="Xylose isomerase-like TIM barrel" evidence="4">
    <location>
        <begin position="22"/>
        <end position="245"/>
    </location>
</feature>
<keyword evidence="1 2" id="KW-0413">Isomerase</keyword>
<evidence type="ECO:0000256" key="3">
    <source>
        <dbReference type="PIRSR" id="PIRSR006241-50"/>
    </source>
</evidence>
<dbReference type="RefSeq" id="WP_127188645.1">
    <property type="nucleotide sequence ID" value="NZ_RZNJ01000003.1"/>
</dbReference>
<feature type="active site" description="Proton donor/acceptor" evidence="3">
    <location>
        <position position="137"/>
    </location>
</feature>
<evidence type="ECO:0000256" key="2">
    <source>
        <dbReference type="PIRNR" id="PIRNR006241"/>
    </source>
</evidence>
<gene>
    <name evidence="5" type="ORF">EMQ25_11160</name>
</gene>
<dbReference type="EMBL" id="RZNJ01000003">
    <property type="protein sequence ID" value="RUT31400.1"/>
    <property type="molecule type" value="Genomic_DNA"/>
</dbReference>
<keyword evidence="6" id="KW-1185">Reference proteome</keyword>
<dbReference type="PANTHER" id="PTHR43489">
    <property type="entry name" value="ISOMERASE"/>
    <property type="match status" value="1"/>
</dbReference>
<reference evidence="5 6" key="1">
    <citation type="journal article" date="2016" name="Int. J. Syst. Evol. Microbiol.">
        <title>Arsenicitalea aurantiaca gen. nov., sp. nov., a new member of the family Hyphomicrobiaceae, isolated from high-arsenic sediment.</title>
        <authorList>
            <person name="Mu Y."/>
            <person name="Zhou L."/>
            <person name="Zeng X.C."/>
            <person name="Liu L."/>
            <person name="Pan Y."/>
            <person name="Chen X."/>
            <person name="Wang J."/>
            <person name="Li S."/>
            <person name="Li W.J."/>
            <person name="Wang Y."/>
        </authorList>
    </citation>
    <scope>NUCLEOTIDE SEQUENCE [LARGE SCALE GENOMIC DNA]</scope>
    <source>
        <strain evidence="5 6">42-50</strain>
    </source>
</reference>
<keyword evidence="5" id="KW-0670">Pyruvate</keyword>
<organism evidence="5 6">
    <name type="scientific">Arsenicitalea aurantiaca</name>
    <dbReference type="NCBI Taxonomy" id="1783274"/>
    <lineage>
        <taxon>Bacteria</taxon>
        <taxon>Pseudomonadati</taxon>
        <taxon>Pseudomonadota</taxon>
        <taxon>Alphaproteobacteria</taxon>
        <taxon>Hyphomicrobiales</taxon>
        <taxon>Devosiaceae</taxon>
        <taxon>Arsenicitalea</taxon>
    </lineage>
</organism>
<dbReference type="InterPro" id="IPR036237">
    <property type="entry name" value="Xyl_isomerase-like_sf"/>
</dbReference>
<evidence type="ECO:0000313" key="6">
    <source>
        <dbReference type="Proteomes" id="UP000281547"/>
    </source>
</evidence>
<dbReference type="GO" id="GO:0016853">
    <property type="term" value="F:isomerase activity"/>
    <property type="evidence" value="ECO:0007669"/>
    <property type="project" value="UniProtKB-KW"/>
</dbReference>
<dbReference type="Pfam" id="PF01261">
    <property type="entry name" value="AP_endonuc_2"/>
    <property type="match status" value="1"/>
</dbReference>
<dbReference type="Proteomes" id="UP000281547">
    <property type="component" value="Unassembled WGS sequence"/>
</dbReference>
<dbReference type="InterPro" id="IPR050417">
    <property type="entry name" value="Sugar_Epim/Isomerase"/>
</dbReference>
<protein>
    <submittedName>
        <fullName evidence="5">Hydroxypyruvate isomerase</fullName>
    </submittedName>
</protein>
<accession>A0A433XBJ6</accession>
<proteinExistence type="inferred from homology"/>
<comment type="caution">
    <text evidence="5">The sequence shown here is derived from an EMBL/GenBank/DDBJ whole genome shotgun (WGS) entry which is preliminary data.</text>
</comment>
<dbReference type="OrthoDB" id="9786584at2"/>
<name>A0A433XBJ6_9HYPH</name>